<dbReference type="EC" id="3.4.-.-" evidence="10"/>
<evidence type="ECO:0000313" key="10">
    <source>
        <dbReference type="EMBL" id="EEX18471.1"/>
    </source>
</evidence>
<accession>C9MPW8</accession>
<keyword evidence="4 10" id="KW-0378">Hydrolase</keyword>
<dbReference type="CDD" id="cd07018">
    <property type="entry name" value="S49_SppA_67K_type"/>
    <property type="match status" value="1"/>
</dbReference>
<keyword evidence="8" id="KW-0812">Transmembrane</keyword>
<comment type="caution">
    <text evidence="10">The sequence shown here is derived from an EMBL/GenBank/DDBJ whole genome shotgun (WGS) entry which is preliminary data.</text>
</comment>
<evidence type="ECO:0000256" key="3">
    <source>
        <dbReference type="ARBA" id="ARBA00022670"/>
    </source>
</evidence>
<protein>
    <submittedName>
        <fullName evidence="10">Signal peptide peptidase SppA, 67K type</fullName>
        <ecNumber evidence="10">3.4.-.-</ecNumber>
    </submittedName>
</protein>
<evidence type="ECO:0000256" key="6">
    <source>
        <dbReference type="ARBA" id="ARBA00023136"/>
    </source>
</evidence>
<organism evidence="10 11">
    <name type="scientific">Prevotella veroralis F0319</name>
    <dbReference type="NCBI Taxonomy" id="649761"/>
    <lineage>
        <taxon>Bacteria</taxon>
        <taxon>Pseudomonadati</taxon>
        <taxon>Bacteroidota</taxon>
        <taxon>Bacteroidia</taxon>
        <taxon>Bacteroidales</taxon>
        <taxon>Prevotellaceae</taxon>
        <taxon>Prevotella</taxon>
    </lineage>
</organism>
<reference evidence="10 11" key="1">
    <citation type="submission" date="2009-09" db="EMBL/GenBank/DDBJ databases">
        <authorList>
            <person name="Weinstock G."/>
            <person name="Sodergren E."/>
            <person name="Clifton S."/>
            <person name="Fulton L."/>
            <person name="Fulton B."/>
            <person name="Courtney L."/>
            <person name="Fronick C."/>
            <person name="Harrison M."/>
            <person name="Strong C."/>
            <person name="Farmer C."/>
            <person name="Delahaunty K."/>
            <person name="Markovic C."/>
            <person name="Hall O."/>
            <person name="Minx P."/>
            <person name="Tomlinson C."/>
            <person name="Mitreva M."/>
            <person name="Nelson J."/>
            <person name="Hou S."/>
            <person name="Wollam A."/>
            <person name="Pepin K.H."/>
            <person name="Johnson M."/>
            <person name="Bhonagiri V."/>
            <person name="Nash W.E."/>
            <person name="Warren W."/>
            <person name="Chinwalla A."/>
            <person name="Mardis E.R."/>
            <person name="Wilson R.K."/>
        </authorList>
    </citation>
    <scope>NUCLEOTIDE SEQUENCE [LARGE SCALE GENOMIC DNA]</scope>
    <source>
        <strain evidence="10 11">F0319</strain>
    </source>
</reference>
<evidence type="ECO:0000256" key="2">
    <source>
        <dbReference type="ARBA" id="ARBA00008683"/>
    </source>
</evidence>
<keyword evidence="8" id="KW-1133">Transmembrane helix</keyword>
<dbReference type="PIRSF" id="PIRSF001217">
    <property type="entry name" value="Protease_4_SppA"/>
    <property type="match status" value="1"/>
</dbReference>
<feature type="active site" description="Nucleophile" evidence="7">
    <location>
        <position position="411"/>
    </location>
</feature>
<feature type="domain" description="Peptidase S49" evidence="9">
    <location>
        <begin position="143"/>
        <end position="297"/>
    </location>
</feature>
<feature type="transmembrane region" description="Helical" evidence="8">
    <location>
        <begin position="27"/>
        <end position="55"/>
    </location>
</feature>
<gene>
    <name evidence="10" type="primary">sppA</name>
    <name evidence="10" type="ORF">HMPREF0973_01666</name>
</gene>
<dbReference type="Proteomes" id="UP000003327">
    <property type="component" value="Unassembled WGS sequence"/>
</dbReference>
<dbReference type="CDD" id="cd07023">
    <property type="entry name" value="S49_Sppa_N_C"/>
    <property type="match status" value="1"/>
</dbReference>
<name>C9MPW8_9BACT</name>
<dbReference type="InterPro" id="IPR004635">
    <property type="entry name" value="Pept_S49_SppA"/>
</dbReference>
<dbReference type="InterPro" id="IPR029045">
    <property type="entry name" value="ClpP/crotonase-like_dom_sf"/>
</dbReference>
<dbReference type="Pfam" id="PF01343">
    <property type="entry name" value="Peptidase_S49"/>
    <property type="match status" value="2"/>
</dbReference>
<dbReference type="NCBIfam" id="TIGR00705">
    <property type="entry name" value="SppA_67K"/>
    <property type="match status" value="1"/>
</dbReference>
<dbReference type="InterPro" id="IPR004634">
    <property type="entry name" value="Pept_S49_pIV"/>
</dbReference>
<sequence>MAVTSIIYIFANGKPQLDTFMKQFFKYVFASFVGTLLFSIIMGCFAFITIIGMIASTQTTNEIKDNSVLVLNLSGQLTERSEDNNIISQLQGKIGTIGLDNLLSAIDKAKNNKNIKGIYIEAGAFTADSYASLQAVRNALVDFKKSGKWIITYADIYTQGTYYLSSSANKVYLNPQGQIDWHGLSSQPVFVKDLLKKFGVKMQVMKVGTYKSATEMFTGDKMSDANREQTSAYLNSIWGNITKDVSATRNISVSSLNAYADSMITFAAPTDYLKYKLVDGLLYTDQVKAVVKKQLGLDKDDDINQVSIDDMQGVEDEGNDNSDNQIAVYYAYGDIVDGAAGGLFAQGHTIDAQVVCKDLEKLTNDKDVKAVVLRVNSGGGSAYASEQIWHQIMELKKLKPVVVSMGGMAASGAYYISAPSNWIVAEPTTLTGSIGIFGMFPDFSGLLTEKLGIKFDEVKTNKFSGFGTQSRPFSEEEMAYLNQYINRGYKLFRHRVAEGRKKTDNQIEKIAQGHVYSGQDAMKIGLVDQLGGLDVAITKAAQLAKLSNHSITSYPAQKSMFEQIIQESTPNNYLDEQLRSNLGDLYEPFTLLKTLNHQSAIQARLPYYPNIH</sequence>
<dbReference type="PANTHER" id="PTHR33209:SF1">
    <property type="entry name" value="PEPTIDASE S49 DOMAIN-CONTAINING PROTEIN"/>
    <property type="match status" value="1"/>
</dbReference>
<evidence type="ECO:0000256" key="4">
    <source>
        <dbReference type="ARBA" id="ARBA00022801"/>
    </source>
</evidence>
<keyword evidence="3" id="KW-0645">Protease</keyword>
<dbReference type="PANTHER" id="PTHR33209">
    <property type="entry name" value="PROTEASE 4"/>
    <property type="match status" value="1"/>
</dbReference>
<dbReference type="InterPro" id="IPR047272">
    <property type="entry name" value="S49_SppA_C"/>
</dbReference>
<dbReference type="Gene3D" id="6.20.330.10">
    <property type="match status" value="1"/>
</dbReference>
<dbReference type="Gene3D" id="3.90.226.10">
    <property type="entry name" value="2-enoyl-CoA Hydratase, Chain A, domain 1"/>
    <property type="match status" value="3"/>
</dbReference>
<feature type="active site" description="Proton donor/acceptor" evidence="7">
    <location>
        <position position="211"/>
    </location>
</feature>
<evidence type="ECO:0000259" key="9">
    <source>
        <dbReference type="Pfam" id="PF01343"/>
    </source>
</evidence>
<dbReference type="AlphaFoldDB" id="C9MPW8"/>
<dbReference type="GO" id="GO:0016020">
    <property type="term" value="C:membrane"/>
    <property type="evidence" value="ECO:0007669"/>
    <property type="project" value="UniProtKB-SubCell"/>
</dbReference>
<evidence type="ECO:0000256" key="8">
    <source>
        <dbReference type="SAM" id="Phobius"/>
    </source>
</evidence>
<dbReference type="InterPro" id="IPR047217">
    <property type="entry name" value="S49_SppA_67K_type_N"/>
</dbReference>
<comment type="subcellular location">
    <subcellularLocation>
        <location evidence="1">Membrane</location>
    </subcellularLocation>
</comment>
<keyword evidence="6 8" id="KW-0472">Membrane</keyword>
<evidence type="ECO:0000256" key="7">
    <source>
        <dbReference type="PIRSR" id="PIRSR001217-1"/>
    </source>
</evidence>
<proteinExistence type="inferred from homology"/>
<dbReference type="STRING" id="649761.HMPREF0973_01666"/>
<dbReference type="SUPFAM" id="SSF52096">
    <property type="entry name" value="ClpP/crotonase"/>
    <property type="match status" value="2"/>
</dbReference>
<dbReference type="NCBIfam" id="TIGR00706">
    <property type="entry name" value="SppA_dom"/>
    <property type="match status" value="1"/>
</dbReference>
<keyword evidence="5" id="KW-0720">Serine protease</keyword>
<feature type="domain" description="Peptidase S49" evidence="9">
    <location>
        <begin position="395"/>
        <end position="546"/>
    </location>
</feature>
<dbReference type="InterPro" id="IPR002142">
    <property type="entry name" value="Peptidase_S49"/>
</dbReference>
<evidence type="ECO:0000313" key="11">
    <source>
        <dbReference type="Proteomes" id="UP000003327"/>
    </source>
</evidence>
<comment type="similarity">
    <text evidence="2">Belongs to the peptidase S49 family.</text>
</comment>
<dbReference type="GO" id="GO:0008236">
    <property type="term" value="F:serine-type peptidase activity"/>
    <property type="evidence" value="ECO:0007669"/>
    <property type="project" value="UniProtKB-KW"/>
</dbReference>
<dbReference type="EMBL" id="ACVA01000036">
    <property type="protein sequence ID" value="EEX18471.1"/>
    <property type="molecule type" value="Genomic_DNA"/>
</dbReference>
<dbReference type="GO" id="GO:0006465">
    <property type="term" value="P:signal peptide processing"/>
    <property type="evidence" value="ECO:0007669"/>
    <property type="project" value="InterPro"/>
</dbReference>
<dbReference type="HOGENOM" id="CLU_008856_1_1_10"/>
<keyword evidence="11" id="KW-1185">Reference proteome</keyword>
<evidence type="ECO:0000256" key="5">
    <source>
        <dbReference type="ARBA" id="ARBA00022825"/>
    </source>
</evidence>
<evidence type="ECO:0000256" key="1">
    <source>
        <dbReference type="ARBA" id="ARBA00004370"/>
    </source>
</evidence>
<dbReference type="eggNOG" id="COG0616">
    <property type="taxonomic scope" value="Bacteria"/>
</dbReference>